<evidence type="ECO:0000313" key="2">
    <source>
        <dbReference type="Proteomes" id="UP000187261"/>
    </source>
</evidence>
<reference evidence="2" key="1">
    <citation type="submission" date="2016-10" db="EMBL/GenBank/DDBJ databases">
        <authorList>
            <person name="Varghese N."/>
            <person name="Submissions S."/>
        </authorList>
    </citation>
    <scope>NUCLEOTIDE SEQUENCE [LARGE SCALE GENOMIC DNA]</scope>
    <source>
        <strain evidence="2">DSM 19482</strain>
    </source>
</reference>
<dbReference type="AlphaFoldDB" id="A0A1U7PXX7"/>
<dbReference type="OrthoDB" id="9759749at2"/>
<dbReference type="RefSeq" id="WP_076783032.1">
    <property type="nucleotide sequence ID" value="NZ_FTPU01000013.1"/>
</dbReference>
<dbReference type="EMBL" id="FTPU01000013">
    <property type="protein sequence ID" value="SIT96833.1"/>
    <property type="molecule type" value="Genomic_DNA"/>
</dbReference>
<gene>
    <name evidence="1" type="ORF">SAMN05660493_01528</name>
</gene>
<name>A0A1U7PXX7_9FLAO</name>
<dbReference type="Proteomes" id="UP000187261">
    <property type="component" value="Unassembled WGS sequence"/>
</dbReference>
<sequence>MTDKLWLKLPEVFRTYQTTYSEIIKEITFGKIKANIVGGVVFFNNDELKIVFKPKNNLK</sequence>
<organism evidence="1 2">
    <name type="scientific">Epilithonimonas bovis DSM 19482</name>
    <dbReference type="NCBI Taxonomy" id="1121284"/>
    <lineage>
        <taxon>Bacteria</taxon>
        <taxon>Pseudomonadati</taxon>
        <taxon>Bacteroidota</taxon>
        <taxon>Flavobacteriia</taxon>
        <taxon>Flavobacteriales</taxon>
        <taxon>Weeksellaceae</taxon>
        <taxon>Chryseobacterium group</taxon>
        <taxon>Epilithonimonas</taxon>
    </lineage>
</organism>
<protein>
    <submittedName>
        <fullName evidence="1">Uncharacterized protein</fullName>
    </submittedName>
</protein>
<keyword evidence="2" id="KW-1185">Reference proteome</keyword>
<proteinExistence type="predicted"/>
<accession>A0A1U7PXX7</accession>
<evidence type="ECO:0000313" key="1">
    <source>
        <dbReference type="EMBL" id="SIT96833.1"/>
    </source>
</evidence>
<dbReference type="STRING" id="1121284.SAMN05660493_01528"/>